<accession>A0ABV3ERX7</accession>
<dbReference type="Proteomes" id="UP001551584">
    <property type="component" value="Unassembled WGS sequence"/>
</dbReference>
<dbReference type="Gene3D" id="3.40.190.80">
    <property type="match status" value="1"/>
</dbReference>
<dbReference type="SUPFAM" id="SSF56655">
    <property type="entry name" value="Carbohydrate phosphatase"/>
    <property type="match status" value="1"/>
</dbReference>
<organism evidence="2 3">
    <name type="scientific">Streptomyces chilikensis</name>
    <dbReference type="NCBI Taxonomy" id="1194079"/>
    <lineage>
        <taxon>Bacteria</taxon>
        <taxon>Bacillati</taxon>
        <taxon>Actinomycetota</taxon>
        <taxon>Actinomycetes</taxon>
        <taxon>Kitasatosporales</taxon>
        <taxon>Streptomycetaceae</taxon>
        <taxon>Streptomyces</taxon>
    </lineage>
</organism>
<dbReference type="CDD" id="cd01637">
    <property type="entry name" value="IMPase_like"/>
    <property type="match status" value="1"/>
</dbReference>
<evidence type="ECO:0000313" key="2">
    <source>
        <dbReference type="EMBL" id="MEU9578977.1"/>
    </source>
</evidence>
<keyword evidence="3" id="KW-1185">Reference proteome</keyword>
<dbReference type="EMBL" id="JBEZNA010000037">
    <property type="protein sequence ID" value="MEU9578977.1"/>
    <property type="molecule type" value="Genomic_DNA"/>
</dbReference>
<evidence type="ECO:0000313" key="3">
    <source>
        <dbReference type="Proteomes" id="UP001551584"/>
    </source>
</evidence>
<dbReference type="PANTHER" id="PTHR20854">
    <property type="entry name" value="INOSITOL MONOPHOSPHATASE"/>
    <property type="match status" value="1"/>
</dbReference>
<dbReference type="PANTHER" id="PTHR20854:SF17">
    <property type="entry name" value="PHOSPHATASE IMPL1, CHLOROPLASTIC"/>
    <property type="match status" value="1"/>
</dbReference>
<reference evidence="2 3" key="1">
    <citation type="submission" date="2024-06" db="EMBL/GenBank/DDBJ databases">
        <title>The Natural Products Discovery Center: Release of the First 8490 Sequenced Strains for Exploring Actinobacteria Biosynthetic Diversity.</title>
        <authorList>
            <person name="Kalkreuter E."/>
            <person name="Kautsar S.A."/>
            <person name="Yang D."/>
            <person name="Bader C.D."/>
            <person name="Teijaro C.N."/>
            <person name="Fluegel L."/>
            <person name="Davis C.M."/>
            <person name="Simpson J.R."/>
            <person name="Lauterbach L."/>
            <person name="Steele A.D."/>
            <person name="Gui C."/>
            <person name="Meng S."/>
            <person name="Li G."/>
            <person name="Viehrig K."/>
            <person name="Ye F."/>
            <person name="Su P."/>
            <person name="Kiefer A.F."/>
            <person name="Nichols A."/>
            <person name="Cepeda A.J."/>
            <person name="Yan W."/>
            <person name="Fan B."/>
            <person name="Jiang Y."/>
            <person name="Adhikari A."/>
            <person name="Zheng C.-J."/>
            <person name="Schuster L."/>
            <person name="Cowan T.M."/>
            <person name="Smanski M.J."/>
            <person name="Chevrette M.G."/>
            <person name="De Carvalho L.P.S."/>
            <person name="Shen B."/>
        </authorList>
    </citation>
    <scope>NUCLEOTIDE SEQUENCE [LARGE SCALE GENOMIC DNA]</scope>
    <source>
        <strain evidence="2 3">NPDC048117</strain>
    </source>
</reference>
<dbReference type="PRINTS" id="PR00377">
    <property type="entry name" value="IMPHPHTASES"/>
</dbReference>
<dbReference type="Pfam" id="PF00459">
    <property type="entry name" value="Inositol_P"/>
    <property type="match status" value="1"/>
</dbReference>
<name>A0ABV3ERX7_9ACTN</name>
<dbReference type="Gene3D" id="3.30.540.10">
    <property type="entry name" value="Fructose-1,6-Bisphosphatase, subunit A, domain 1"/>
    <property type="match status" value="1"/>
</dbReference>
<proteinExistence type="predicted"/>
<dbReference type="InterPro" id="IPR000760">
    <property type="entry name" value="Inositol_monophosphatase-like"/>
</dbReference>
<dbReference type="RefSeq" id="WP_359273479.1">
    <property type="nucleotide sequence ID" value="NZ_JBEZNA010000037.1"/>
</dbReference>
<protein>
    <submittedName>
        <fullName evidence="2">Inositol monophosphatase family protein</fullName>
    </submittedName>
</protein>
<comment type="caution">
    <text evidence="2">The sequence shown here is derived from an EMBL/GenBank/DDBJ whole genome shotgun (WGS) entry which is preliminary data.</text>
</comment>
<evidence type="ECO:0000256" key="1">
    <source>
        <dbReference type="SAM" id="MobiDB-lite"/>
    </source>
</evidence>
<gene>
    <name evidence="2" type="ORF">AB0D95_17215</name>
</gene>
<feature type="region of interest" description="Disordered" evidence="1">
    <location>
        <begin position="1"/>
        <end position="28"/>
    </location>
</feature>
<sequence length="299" mass="30562">MMSPTDAHGFQAPGSQGRGSRGPGFRAHGGPYAHELRAAVSAAEHAGSLLTGSFARARTLRHKGAGADVALDLDLLAEEAILGRLRSAFPGDRFLSEEAGLLDGNGDRTWLIDPLDGSNNVAIGLPAYAVGIGLVTGGRPVLGVVHEPVTGSTWHAVTGRGAHGAAGPLPGPSSRLPASGPVVAWTQGYSVGRSHPAASCLLGTLERLSWRVLQLWAPLLAWTMLARGVIDGFVGFEAEGIDLPAGALLAAEAGVELRTLSGGRFEPGYAGPASARSFVAGRGETLEALLGVARAVGPR</sequence>